<proteinExistence type="predicted"/>
<protein>
    <submittedName>
        <fullName evidence="1">Uncharacterized protein</fullName>
    </submittedName>
</protein>
<comment type="caution">
    <text evidence="1">The sequence shown here is derived from an EMBL/GenBank/DDBJ whole genome shotgun (WGS) entry which is preliminary data.</text>
</comment>
<gene>
    <name evidence="1" type="ORF">WMO40_21230</name>
</gene>
<keyword evidence="2" id="KW-1185">Reference proteome</keyword>
<dbReference type="Proteomes" id="UP001439875">
    <property type="component" value="Unassembled WGS sequence"/>
</dbReference>
<sequence>MTLDAFGLSILASVIAAIIVGSSIVYKIINKNKTKKNIKQKGKKNTAIMDSTININSDRKNGGGKTK</sequence>
<reference evidence="1" key="1">
    <citation type="submission" date="2024-03" db="EMBL/GenBank/DDBJ databases">
        <title>Human intestinal bacterial collection.</title>
        <authorList>
            <person name="Pauvert C."/>
            <person name="Hitch T.C.A."/>
            <person name="Clavel T."/>
        </authorList>
    </citation>
    <scope>NUCLEOTIDE SEQUENCE</scope>
    <source>
        <strain evidence="1">CLA-AA-H227</strain>
    </source>
</reference>
<accession>A0ACC6SGF4</accession>
<organism evidence="1 2">
    <name type="scientific">Robertmurraya yapensis</name>
    <name type="common">ex Hitch et al 2024</name>
    <dbReference type="NCBI Taxonomy" id="3133160"/>
    <lineage>
        <taxon>Bacteria</taxon>
        <taxon>Bacillati</taxon>
        <taxon>Bacillota</taxon>
        <taxon>Bacilli</taxon>
        <taxon>Bacillales</taxon>
        <taxon>Bacillaceae</taxon>
        <taxon>Robertmurraya</taxon>
    </lineage>
</organism>
<name>A0ACC6SGF4_9BACI</name>
<evidence type="ECO:0000313" key="1">
    <source>
        <dbReference type="EMBL" id="MEQ2529201.1"/>
    </source>
</evidence>
<dbReference type="EMBL" id="JBBMEW010000029">
    <property type="protein sequence ID" value="MEQ2529201.1"/>
    <property type="molecule type" value="Genomic_DNA"/>
</dbReference>
<evidence type="ECO:0000313" key="2">
    <source>
        <dbReference type="Proteomes" id="UP001439875"/>
    </source>
</evidence>